<dbReference type="OMA" id="RSDRSMH"/>
<dbReference type="PANTHER" id="PTHR23146">
    <property type="entry name" value="LEO1 PROTEIN"/>
    <property type="match status" value="1"/>
</dbReference>
<sequence>MSDSELSSAHGGSSPAAPASPSKPTGNRYDTMFGSDSEDAGAASDSEALGARPASPPAADDDEPLDDLFGDEEKLSDVASVREPSPEPAEPERFVEVSLPRHPGPAPGNDQHLYLMKVPTFLQMEQKLFNPEEFILPAADPSDSASAYTRATNSIRIRRDANGRLQSNARVIKWSDGSMSLQIASSTNFYDLPRKDLTTNPKTPGKYVAAQNSHTYLLDPHEAAGTLRVVGHATQSLNVVSAASSSASDHAIQRLHAELASAIPTAARATPLEISTLRDPEAERKEAERIAKEKERANKKLEAQRRRARERDPLEAQARRSYAKVTGTRSKRDSPPIMGRGRGREDEYDLEDEFIEEESDEEEEGGSEEEERRPRKGRESERDRKRRRVVEDESDDE</sequence>
<evidence type="ECO:0000313" key="3">
    <source>
        <dbReference type="Proteomes" id="UP000018144"/>
    </source>
</evidence>
<dbReference type="GO" id="GO:0006368">
    <property type="term" value="P:transcription elongation by RNA polymerase II"/>
    <property type="evidence" value="ECO:0007669"/>
    <property type="project" value="InterPro"/>
</dbReference>
<dbReference type="OrthoDB" id="20844at2759"/>
<feature type="compositionally biased region" description="Low complexity" evidence="1">
    <location>
        <begin position="7"/>
        <end position="24"/>
    </location>
</feature>
<reference evidence="2 3" key="1">
    <citation type="journal article" date="2013" name="PLoS Genet.">
        <title>The genome and development-dependent transcriptomes of Pyronema confluens: a window into fungal evolution.</title>
        <authorList>
            <person name="Traeger S."/>
            <person name="Altegoer F."/>
            <person name="Freitag M."/>
            <person name="Gabaldon T."/>
            <person name="Kempken F."/>
            <person name="Kumar A."/>
            <person name="Marcet-Houben M."/>
            <person name="Poggeler S."/>
            <person name="Stajich J.E."/>
            <person name="Nowrousian M."/>
        </authorList>
    </citation>
    <scope>NUCLEOTIDE SEQUENCE [LARGE SCALE GENOMIC DNA]</scope>
    <source>
        <strain evidence="3">CBS 100304</strain>
        <tissue evidence="2">Vegetative mycelium</tissue>
    </source>
</reference>
<feature type="compositionally biased region" description="Basic and acidic residues" evidence="1">
    <location>
        <begin position="294"/>
        <end position="318"/>
    </location>
</feature>
<feature type="compositionally biased region" description="Acidic residues" evidence="1">
    <location>
        <begin position="59"/>
        <end position="70"/>
    </location>
</feature>
<feature type="compositionally biased region" description="Low complexity" evidence="1">
    <location>
        <begin position="40"/>
        <end position="53"/>
    </location>
</feature>
<proteinExistence type="predicted"/>
<dbReference type="AlphaFoldDB" id="U4LAQ5"/>
<accession>U4LAQ5</accession>
<dbReference type="STRING" id="1076935.U4LAQ5"/>
<name>U4LAQ5_PYROM</name>
<dbReference type="GO" id="GO:0016593">
    <property type="term" value="C:Cdc73/Paf1 complex"/>
    <property type="evidence" value="ECO:0007669"/>
    <property type="project" value="InterPro"/>
</dbReference>
<feature type="region of interest" description="Disordered" evidence="1">
    <location>
        <begin position="1"/>
        <end position="93"/>
    </location>
</feature>
<feature type="compositionally biased region" description="Acidic residues" evidence="1">
    <location>
        <begin position="346"/>
        <end position="369"/>
    </location>
</feature>
<dbReference type="Proteomes" id="UP000018144">
    <property type="component" value="Unassembled WGS sequence"/>
</dbReference>
<evidence type="ECO:0000313" key="2">
    <source>
        <dbReference type="EMBL" id="CCX15429.1"/>
    </source>
</evidence>
<dbReference type="EMBL" id="HF936168">
    <property type="protein sequence ID" value="CCX15429.1"/>
    <property type="molecule type" value="Genomic_DNA"/>
</dbReference>
<dbReference type="Pfam" id="PF04004">
    <property type="entry name" value="Leo1"/>
    <property type="match status" value="1"/>
</dbReference>
<protein>
    <submittedName>
        <fullName evidence="2">Similar to Uncharacterized protein C13E7.08c acc. no. Q9P6R2</fullName>
    </submittedName>
</protein>
<dbReference type="eggNOG" id="KOG2428">
    <property type="taxonomic scope" value="Eukaryota"/>
</dbReference>
<organism evidence="2 3">
    <name type="scientific">Pyronema omphalodes (strain CBS 100304)</name>
    <name type="common">Pyronema confluens</name>
    <dbReference type="NCBI Taxonomy" id="1076935"/>
    <lineage>
        <taxon>Eukaryota</taxon>
        <taxon>Fungi</taxon>
        <taxon>Dikarya</taxon>
        <taxon>Ascomycota</taxon>
        <taxon>Pezizomycotina</taxon>
        <taxon>Pezizomycetes</taxon>
        <taxon>Pezizales</taxon>
        <taxon>Pyronemataceae</taxon>
        <taxon>Pyronema</taxon>
    </lineage>
</organism>
<feature type="region of interest" description="Disordered" evidence="1">
    <location>
        <begin position="294"/>
        <end position="397"/>
    </location>
</feature>
<dbReference type="GO" id="GO:0032968">
    <property type="term" value="P:positive regulation of transcription elongation by RNA polymerase II"/>
    <property type="evidence" value="ECO:0007669"/>
    <property type="project" value="TreeGrafter"/>
</dbReference>
<evidence type="ECO:0000256" key="1">
    <source>
        <dbReference type="SAM" id="MobiDB-lite"/>
    </source>
</evidence>
<keyword evidence="3" id="KW-1185">Reference proteome</keyword>
<gene>
    <name evidence="2" type="ORF">PCON_01704</name>
</gene>
<feature type="compositionally biased region" description="Basic and acidic residues" evidence="1">
    <location>
        <begin position="370"/>
        <end position="383"/>
    </location>
</feature>
<dbReference type="PANTHER" id="PTHR23146:SF0">
    <property type="entry name" value="RNA POLYMERASE-ASSOCIATED PROTEIN LEO1"/>
    <property type="match status" value="1"/>
</dbReference>
<dbReference type="GO" id="GO:1990269">
    <property type="term" value="F:RNA polymerase II C-terminal domain phosphoserine binding"/>
    <property type="evidence" value="ECO:0007669"/>
    <property type="project" value="TreeGrafter"/>
</dbReference>
<dbReference type="InterPro" id="IPR007149">
    <property type="entry name" value="Leo1"/>
</dbReference>